<comment type="caution">
    <text evidence="2">The sequence shown here is derived from an EMBL/GenBank/DDBJ whole genome shotgun (WGS) entry which is preliminary data.</text>
</comment>
<dbReference type="InterPro" id="IPR026992">
    <property type="entry name" value="DIOX_N"/>
</dbReference>
<proteinExistence type="predicted"/>
<gene>
    <name evidence="2" type="ORF">DFH08DRAFT_962108</name>
</gene>
<dbReference type="Gene3D" id="2.60.120.330">
    <property type="entry name" value="B-lactam Antibiotic, Isopenicillin N Synthase, Chain"/>
    <property type="match status" value="1"/>
</dbReference>
<dbReference type="Proteomes" id="UP001218218">
    <property type="component" value="Unassembled WGS sequence"/>
</dbReference>
<protein>
    <recommendedName>
        <fullName evidence="1">Non-haem dioxygenase N-terminal domain-containing protein</fullName>
    </recommendedName>
</protein>
<sequence length="118" mass="13275">MPKGHKELANTLITAMCKKGFFYVKNFGISQEAVNLQFAIGKAFYDLPLEEKLEYIPDNFYKGGVNPNMGLKDKVKVYNIPKFDGDFTHDHPAPMVWNSLHSGPSSAQLAKLHHHGSR</sequence>
<evidence type="ECO:0000259" key="1">
    <source>
        <dbReference type="Pfam" id="PF14226"/>
    </source>
</evidence>
<dbReference type="SUPFAM" id="SSF51197">
    <property type="entry name" value="Clavaminate synthase-like"/>
    <property type="match status" value="1"/>
</dbReference>
<accession>A0AAD6ZYD6</accession>
<dbReference type="InterPro" id="IPR027443">
    <property type="entry name" value="IPNS-like_sf"/>
</dbReference>
<organism evidence="2 3">
    <name type="scientific">Mycena albidolilacea</name>
    <dbReference type="NCBI Taxonomy" id="1033008"/>
    <lineage>
        <taxon>Eukaryota</taxon>
        <taxon>Fungi</taxon>
        <taxon>Dikarya</taxon>
        <taxon>Basidiomycota</taxon>
        <taxon>Agaricomycotina</taxon>
        <taxon>Agaricomycetes</taxon>
        <taxon>Agaricomycetidae</taxon>
        <taxon>Agaricales</taxon>
        <taxon>Marasmiineae</taxon>
        <taxon>Mycenaceae</taxon>
        <taxon>Mycena</taxon>
    </lineage>
</organism>
<reference evidence="2" key="1">
    <citation type="submission" date="2023-03" db="EMBL/GenBank/DDBJ databases">
        <title>Massive genome expansion in bonnet fungi (Mycena s.s.) driven by repeated elements and novel gene families across ecological guilds.</title>
        <authorList>
            <consortium name="Lawrence Berkeley National Laboratory"/>
            <person name="Harder C.B."/>
            <person name="Miyauchi S."/>
            <person name="Viragh M."/>
            <person name="Kuo A."/>
            <person name="Thoen E."/>
            <person name="Andreopoulos B."/>
            <person name="Lu D."/>
            <person name="Skrede I."/>
            <person name="Drula E."/>
            <person name="Henrissat B."/>
            <person name="Morin E."/>
            <person name="Kohler A."/>
            <person name="Barry K."/>
            <person name="LaButti K."/>
            <person name="Morin E."/>
            <person name="Salamov A."/>
            <person name="Lipzen A."/>
            <person name="Mereny Z."/>
            <person name="Hegedus B."/>
            <person name="Baldrian P."/>
            <person name="Stursova M."/>
            <person name="Weitz H."/>
            <person name="Taylor A."/>
            <person name="Grigoriev I.V."/>
            <person name="Nagy L.G."/>
            <person name="Martin F."/>
            <person name="Kauserud H."/>
        </authorList>
    </citation>
    <scope>NUCLEOTIDE SEQUENCE</scope>
    <source>
        <strain evidence="2">CBHHK002</strain>
    </source>
</reference>
<name>A0AAD6ZYD6_9AGAR</name>
<dbReference type="EMBL" id="JARIHO010000022">
    <property type="protein sequence ID" value="KAJ7343969.1"/>
    <property type="molecule type" value="Genomic_DNA"/>
</dbReference>
<evidence type="ECO:0000313" key="2">
    <source>
        <dbReference type="EMBL" id="KAJ7343969.1"/>
    </source>
</evidence>
<evidence type="ECO:0000313" key="3">
    <source>
        <dbReference type="Proteomes" id="UP001218218"/>
    </source>
</evidence>
<dbReference type="Pfam" id="PF14226">
    <property type="entry name" value="DIOX_N"/>
    <property type="match status" value="1"/>
</dbReference>
<keyword evidence="3" id="KW-1185">Reference proteome</keyword>
<dbReference type="AlphaFoldDB" id="A0AAD6ZYD6"/>
<feature type="domain" description="Non-haem dioxygenase N-terminal" evidence="1">
    <location>
        <begin position="5"/>
        <end position="69"/>
    </location>
</feature>